<evidence type="ECO:0000256" key="5">
    <source>
        <dbReference type="ARBA" id="ARBA00023157"/>
    </source>
</evidence>
<gene>
    <name evidence="7" type="ORF">DYB30_014160</name>
</gene>
<accession>A0A397E7M4</accession>
<protein>
    <submittedName>
        <fullName evidence="7">Uncharacterized protein</fullName>
    </submittedName>
</protein>
<name>A0A397E7M4_APHAT</name>
<evidence type="ECO:0000313" key="8">
    <source>
        <dbReference type="Proteomes" id="UP000266643"/>
    </source>
</evidence>
<feature type="transmembrane region" description="Helical" evidence="6">
    <location>
        <begin position="286"/>
        <end position="307"/>
    </location>
</feature>
<keyword evidence="6" id="KW-0812">Transmembrane</keyword>
<dbReference type="InterPro" id="IPR036470">
    <property type="entry name" value="Elicitin_sf"/>
</dbReference>
<dbReference type="InterPro" id="IPR002200">
    <property type="entry name" value="Elicitin"/>
</dbReference>
<dbReference type="AlphaFoldDB" id="A0A397E7M4"/>
<sequence>MLMGQESPDKNRKIGCCPGHETTIFHFQIRIGSMTFRLVFLVIVLVATAAATHHCTKANWNAVEVAVHDSPLSAACAADMDMRLDDFLHHKQPTVEQTQAFDNSDNCKGLYELMQSVALDQHCAELDVFKLITWEMVVAIMDVAAYPKAAEACDKEEVKQAVEPLTYNPNLMACMSSTGLYASILTKSTPSVSQWEDVANNTACSNFYNDAQAVLKSLPHCSMEGPGGRDIHALEGVSFPIFVKWLQVLTVIHEEHLASGVNTAMMSLWGVQNTALSHEGKGQGTVIAQSMFTGAVMAFLGMFIYASTRRSGEETRRLLASRI</sequence>
<keyword evidence="6" id="KW-1133">Transmembrane helix</keyword>
<comment type="similarity">
    <text evidence="2">Belongs to the elicitin family.</text>
</comment>
<dbReference type="GO" id="GO:0005576">
    <property type="term" value="C:extracellular region"/>
    <property type="evidence" value="ECO:0007669"/>
    <property type="project" value="UniProtKB-SubCell"/>
</dbReference>
<evidence type="ECO:0000256" key="2">
    <source>
        <dbReference type="ARBA" id="ARBA00009544"/>
    </source>
</evidence>
<dbReference type="Pfam" id="PF00964">
    <property type="entry name" value="Elicitin"/>
    <property type="match status" value="1"/>
</dbReference>
<dbReference type="GO" id="GO:0052040">
    <property type="term" value="P:symbiont-mediated perturbation of host programmed cell death"/>
    <property type="evidence" value="ECO:0007669"/>
    <property type="project" value="UniProtKB-KW"/>
</dbReference>
<keyword evidence="5" id="KW-1015">Disulfide bond</keyword>
<dbReference type="VEuPathDB" id="FungiDB:H257_02109"/>
<dbReference type="Proteomes" id="UP000266643">
    <property type="component" value="Unassembled WGS sequence"/>
</dbReference>
<evidence type="ECO:0000313" key="7">
    <source>
        <dbReference type="EMBL" id="RHY73804.1"/>
    </source>
</evidence>
<dbReference type="EMBL" id="QUTD01003185">
    <property type="protein sequence ID" value="RHY73804.1"/>
    <property type="molecule type" value="Genomic_DNA"/>
</dbReference>
<keyword evidence="3" id="KW-0964">Secreted</keyword>
<evidence type="ECO:0000256" key="6">
    <source>
        <dbReference type="SAM" id="Phobius"/>
    </source>
</evidence>
<evidence type="ECO:0000256" key="1">
    <source>
        <dbReference type="ARBA" id="ARBA00004613"/>
    </source>
</evidence>
<reference evidence="7 8" key="1">
    <citation type="submission" date="2018-08" db="EMBL/GenBank/DDBJ databases">
        <title>Aphanomyces genome sequencing and annotation.</title>
        <authorList>
            <person name="Minardi D."/>
            <person name="Oidtmann B."/>
            <person name="Van Der Giezen M."/>
            <person name="Studholme D.J."/>
        </authorList>
    </citation>
    <scope>NUCLEOTIDE SEQUENCE [LARGE SCALE GENOMIC DNA]</scope>
    <source>
        <strain evidence="7 8">D2</strain>
    </source>
</reference>
<organism evidence="7 8">
    <name type="scientific">Aphanomyces astaci</name>
    <name type="common">Crayfish plague agent</name>
    <dbReference type="NCBI Taxonomy" id="112090"/>
    <lineage>
        <taxon>Eukaryota</taxon>
        <taxon>Sar</taxon>
        <taxon>Stramenopiles</taxon>
        <taxon>Oomycota</taxon>
        <taxon>Saprolegniomycetes</taxon>
        <taxon>Saprolegniales</taxon>
        <taxon>Verrucalvaceae</taxon>
        <taxon>Aphanomyces</taxon>
    </lineage>
</organism>
<evidence type="ECO:0000256" key="3">
    <source>
        <dbReference type="ARBA" id="ARBA00022525"/>
    </source>
</evidence>
<keyword evidence="4" id="KW-0928">Hypersensitive response elicitation</keyword>
<evidence type="ECO:0000256" key="4">
    <source>
        <dbReference type="ARBA" id="ARBA00022978"/>
    </source>
</evidence>
<comment type="subcellular location">
    <subcellularLocation>
        <location evidence="1">Secreted</location>
    </subcellularLocation>
</comment>
<proteinExistence type="inferred from homology"/>
<comment type="caution">
    <text evidence="7">The sequence shown here is derived from an EMBL/GenBank/DDBJ whole genome shotgun (WGS) entry which is preliminary data.</text>
</comment>
<keyword evidence="6" id="KW-0472">Membrane</keyword>
<dbReference type="Gene3D" id="1.10.239.10">
    <property type="entry name" value="Elicitin domain"/>
    <property type="match status" value="1"/>
</dbReference>